<name>A0A7Y4L6U5_9ACTN</name>
<dbReference type="EMBL" id="JABJRC010000012">
    <property type="protein sequence ID" value="NOL45449.1"/>
    <property type="molecule type" value="Genomic_DNA"/>
</dbReference>
<dbReference type="Proteomes" id="UP000534306">
    <property type="component" value="Unassembled WGS sequence"/>
</dbReference>
<evidence type="ECO:0000313" key="2">
    <source>
        <dbReference type="EMBL" id="MBB6570048.1"/>
    </source>
</evidence>
<dbReference type="InterPro" id="IPR036770">
    <property type="entry name" value="Ankyrin_rpt-contain_sf"/>
</dbReference>
<organism evidence="3 4">
    <name type="scientific">Kribbella sandramycini</name>
    <dbReference type="NCBI Taxonomy" id="60450"/>
    <lineage>
        <taxon>Bacteria</taxon>
        <taxon>Bacillati</taxon>
        <taxon>Actinomycetota</taxon>
        <taxon>Actinomycetes</taxon>
        <taxon>Propionibacteriales</taxon>
        <taxon>Kribbellaceae</taxon>
        <taxon>Kribbella</taxon>
    </lineage>
</organism>
<dbReference type="Pfam" id="PF12796">
    <property type="entry name" value="Ank_2"/>
    <property type="match status" value="1"/>
</dbReference>
<reference evidence="3 4" key="1">
    <citation type="submission" date="2020-05" db="EMBL/GenBank/DDBJ databases">
        <title>Genome sequence of Kribbella sandramycini ATCC 39419.</title>
        <authorList>
            <person name="Maclea K.S."/>
            <person name="Fair J.L."/>
        </authorList>
    </citation>
    <scope>NUCLEOTIDE SEQUENCE [LARGE SCALE GENOMIC DNA]</scope>
    <source>
        <strain evidence="3 4">ATCC 39419</strain>
    </source>
</reference>
<dbReference type="InterPro" id="IPR002110">
    <property type="entry name" value="Ankyrin_rpt"/>
</dbReference>
<keyword evidence="1" id="KW-0040">ANK repeat</keyword>
<evidence type="ECO:0000256" key="1">
    <source>
        <dbReference type="PROSITE-ProRule" id="PRU00023"/>
    </source>
</evidence>
<dbReference type="EMBL" id="JACHKF010000001">
    <property type="protein sequence ID" value="MBB6570048.1"/>
    <property type="molecule type" value="Genomic_DNA"/>
</dbReference>
<evidence type="ECO:0000313" key="3">
    <source>
        <dbReference type="EMBL" id="NOL45449.1"/>
    </source>
</evidence>
<dbReference type="Gene3D" id="1.25.40.20">
    <property type="entry name" value="Ankyrin repeat-containing domain"/>
    <property type="match status" value="1"/>
</dbReference>
<dbReference type="Proteomes" id="UP000553957">
    <property type="component" value="Unassembled WGS sequence"/>
</dbReference>
<dbReference type="PROSITE" id="PS50297">
    <property type="entry name" value="ANK_REP_REGION"/>
    <property type="match status" value="1"/>
</dbReference>
<dbReference type="RefSeq" id="WP_171678743.1">
    <property type="nucleotide sequence ID" value="NZ_BAAAGT010000005.1"/>
</dbReference>
<proteinExistence type="predicted"/>
<comment type="caution">
    <text evidence="3">The sequence shown here is derived from an EMBL/GenBank/DDBJ whole genome shotgun (WGS) entry which is preliminary data.</text>
</comment>
<feature type="repeat" description="ANK" evidence="1">
    <location>
        <begin position="69"/>
        <end position="95"/>
    </location>
</feature>
<gene>
    <name evidence="2" type="ORF">HNR71_005685</name>
    <name evidence="3" type="ORF">HPO96_34890</name>
</gene>
<sequence length="309" mass="32674">MNAHDGWAGVDWYDFPDLAEIRARLDAGADPQGGPGWWEPPLYMAAQRGSVEVVAELAGRVAEVDALTQGRSALWAAVAAGRFDAARALVDAGADPWLPMMSGWSPARLSLATAEPELFGAGGSLSPSQSAAVAEARRLRGVLQSPDLDGFSLACVGAIDAGEAIRRLKAEVLTGDPEQLKASIDEDPDGPESQRTMWVTDVPGGVVVAQPWMFEAQSAGVITALSAGTICYAMYANPKSGNQGSVARDGELLEWDLHPGGGPEEDEPDVLFDYLYENHAVAYCYAVAGLRPQDDRSLAGPPDAWIRIG</sequence>
<reference evidence="2 5" key="2">
    <citation type="submission" date="2020-08" db="EMBL/GenBank/DDBJ databases">
        <title>Sequencing the genomes of 1000 actinobacteria strains.</title>
        <authorList>
            <person name="Klenk H.-P."/>
        </authorList>
    </citation>
    <scope>NUCLEOTIDE SEQUENCE [LARGE SCALE GENOMIC DNA]</scope>
    <source>
        <strain evidence="2 5">DSM 15626</strain>
    </source>
</reference>
<dbReference type="SMART" id="SM00248">
    <property type="entry name" value="ANK"/>
    <property type="match status" value="2"/>
</dbReference>
<protein>
    <submittedName>
        <fullName evidence="3">Ankyrin repeat domain-containing protein</fullName>
    </submittedName>
</protein>
<keyword evidence="4" id="KW-1185">Reference proteome</keyword>
<dbReference type="PROSITE" id="PS50088">
    <property type="entry name" value="ANK_REPEAT"/>
    <property type="match status" value="1"/>
</dbReference>
<dbReference type="AlphaFoldDB" id="A0A7Y4L6U5"/>
<accession>A0A7Y4L6U5</accession>
<dbReference type="SUPFAM" id="SSF48403">
    <property type="entry name" value="Ankyrin repeat"/>
    <property type="match status" value="1"/>
</dbReference>
<evidence type="ECO:0000313" key="5">
    <source>
        <dbReference type="Proteomes" id="UP000553957"/>
    </source>
</evidence>
<evidence type="ECO:0000313" key="4">
    <source>
        <dbReference type="Proteomes" id="UP000534306"/>
    </source>
</evidence>